<evidence type="ECO:0000259" key="2">
    <source>
        <dbReference type="SMART" id="SM00327"/>
    </source>
</evidence>
<dbReference type="SUPFAM" id="SSF53300">
    <property type="entry name" value="vWA-like"/>
    <property type="match status" value="1"/>
</dbReference>
<feature type="transmembrane region" description="Helical" evidence="1">
    <location>
        <begin position="6"/>
        <end position="22"/>
    </location>
</feature>
<name>A0A8S4N3T7_OWEFU</name>
<keyword evidence="4" id="KW-1185">Reference proteome</keyword>
<dbReference type="OrthoDB" id="5855668at2759"/>
<dbReference type="InterPro" id="IPR002035">
    <property type="entry name" value="VWF_A"/>
</dbReference>
<proteinExistence type="predicted"/>
<dbReference type="InterPro" id="IPR010734">
    <property type="entry name" value="Copine_C"/>
</dbReference>
<dbReference type="GO" id="GO:0004842">
    <property type="term" value="F:ubiquitin-protein transferase activity"/>
    <property type="evidence" value="ECO:0007669"/>
    <property type="project" value="TreeGrafter"/>
</dbReference>
<reference evidence="3" key="1">
    <citation type="submission" date="2022-03" db="EMBL/GenBank/DDBJ databases">
        <authorList>
            <person name="Martin C."/>
        </authorList>
    </citation>
    <scope>NUCLEOTIDE SEQUENCE</scope>
</reference>
<dbReference type="Proteomes" id="UP000749559">
    <property type="component" value="Unassembled WGS sequence"/>
</dbReference>
<accession>A0A8S4N3T7</accession>
<keyword evidence="1" id="KW-1133">Transmembrane helix</keyword>
<organism evidence="3 4">
    <name type="scientific">Owenia fusiformis</name>
    <name type="common">Polychaete worm</name>
    <dbReference type="NCBI Taxonomy" id="6347"/>
    <lineage>
        <taxon>Eukaryota</taxon>
        <taxon>Metazoa</taxon>
        <taxon>Spiralia</taxon>
        <taxon>Lophotrochozoa</taxon>
        <taxon>Annelida</taxon>
        <taxon>Polychaeta</taxon>
        <taxon>Sedentaria</taxon>
        <taxon>Canalipalpata</taxon>
        <taxon>Sabellida</taxon>
        <taxon>Oweniida</taxon>
        <taxon>Oweniidae</taxon>
        <taxon>Owenia</taxon>
    </lineage>
</organism>
<protein>
    <recommendedName>
        <fullName evidence="2">VWFA domain-containing protein</fullName>
    </recommendedName>
</protein>
<comment type="caution">
    <text evidence="3">The sequence shown here is derived from an EMBL/GenBank/DDBJ whole genome shotgun (WGS) entry which is preliminary data.</text>
</comment>
<dbReference type="PANTHER" id="PTHR45751:SF11">
    <property type="entry name" value="COPINE FAMILY PROTEIN 2"/>
    <property type="match status" value="1"/>
</dbReference>
<dbReference type="Pfam" id="PF07002">
    <property type="entry name" value="Copine"/>
    <property type="match status" value="1"/>
</dbReference>
<evidence type="ECO:0000313" key="3">
    <source>
        <dbReference type="EMBL" id="CAH1775150.1"/>
    </source>
</evidence>
<dbReference type="SMART" id="SM00327">
    <property type="entry name" value="VWA"/>
    <property type="match status" value="1"/>
</dbReference>
<gene>
    <name evidence="3" type="ORF">OFUS_LOCUS2493</name>
</gene>
<dbReference type="PANTHER" id="PTHR45751">
    <property type="entry name" value="COPINE FAMILY PROTEIN 1"/>
    <property type="match status" value="1"/>
</dbReference>
<dbReference type="GO" id="GO:0016567">
    <property type="term" value="P:protein ubiquitination"/>
    <property type="evidence" value="ECO:0007669"/>
    <property type="project" value="TreeGrafter"/>
</dbReference>
<feature type="domain" description="VWFA" evidence="2">
    <location>
        <begin position="87"/>
        <end position="276"/>
    </location>
</feature>
<evidence type="ECO:0000313" key="4">
    <source>
        <dbReference type="Proteomes" id="UP000749559"/>
    </source>
</evidence>
<evidence type="ECO:0000256" key="1">
    <source>
        <dbReference type="SAM" id="Phobius"/>
    </source>
</evidence>
<sequence length="313" mass="34811">MEEIYLFGILIFLIWFFFIRGSKKNKPASPNASQSGGTFSGFFQSCSNSKPNSVMKLYGATHINAIADKFTSIDDVTKAIRKAGLESSNLIFGIDYTMSNEWQGKTTFQGKNLHDMSSGGASPNPYQQVISIIGETLSPFDDDGIIPTFGFGDISTKDKAVFPFRQEGYCNGFHDVLASYNQLTPSVKLSGPTNFAPLIHQAIQIVQQTKSYHILIIVADGQVTSEKQTINAIVEASKWPLSIIMVGVGDGPWDMMREFDDKLPTRKFDNFQFVDANGVFQNYRNKEPAFALHALMEIPDQFKEIKKLGLLDL</sequence>
<dbReference type="EMBL" id="CAIIXF020000001">
    <property type="protein sequence ID" value="CAH1775150.1"/>
    <property type="molecule type" value="Genomic_DNA"/>
</dbReference>
<dbReference type="InterPro" id="IPR052079">
    <property type="entry name" value="E3_ligase/Copine_domain"/>
</dbReference>
<dbReference type="GO" id="GO:0005634">
    <property type="term" value="C:nucleus"/>
    <property type="evidence" value="ECO:0007669"/>
    <property type="project" value="TreeGrafter"/>
</dbReference>
<keyword evidence="1" id="KW-0472">Membrane</keyword>
<dbReference type="AlphaFoldDB" id="A0A8S4N3T7"/>
<dbReference type="InterPro" id="IPR036465">
    <property type="entry name" value="vWFA_dom_sf"/>
</dbReference>
<dbReference type="Gene3D" id="3.40.50.410">
    <property type="entry name" value="von Willebrand factor, type A domain"/>
    <property type="match status" value="1"/>
</dbReference>
<keyword evidence="1" id="KW-0812">Transmembrane</keyword>